<evidence type="ECO:0000256" key="4">
    <source>
        <dbReference type="ARBA" id="ARBA00022989"/>
    </source>
</evidence>
<feature type="transmembrane region" description="Helical" evidence="6">
    <location>
        <begin position="343"/>
        <end position="369"/>
    </location>
</feature>
<keyword evidence="4 6" id="KW-1133">Transmembrane helix</keyword>
<feature type="transmembrane region" description="Helical" evidence="6">
    <location>
        <begin position="403"/>
        <end position="422"/>
    </location>
</feature>
<keyword evidence="5 6" id="KW-0472">Membrane</keyword>
<evidence type="ECO:0000313" key="8">
    <source>
        <dbReference type="EMBL" id="SDU51277.1"/>
    </source>
</evidence>
<keyword evidence="2" id="KW-1003">Cell membrane</keyword>
<dbReference type="PROSITE" id="PS50156">
    <property type="entry name" value="SSD"/>
    <property type="match status" value="1"/>
</dbReference>
<feature type="transmembrane region" description="Helical" evidence="6">
    <location>
        <begin position="665"/>
        <end position="687"/>
    </location>
</feature>
<dbReference type="RefSeq" id="WP_092236576.1">
    <property type="nucleotide sequence ID" value="NZ_FNLL01000010.1"/>
</dbReference>
<proteinExistence type="predicted"/>
<feature type="transmembrane region" description="Helical" evidence="6">
    <location>
        <begin position="640"/>
        <end position="659"/>
    </location>
</feature>
<feature type="transmembrane region" description="Helical" evidence="6">
    <location>
        <begin position="314"/>
        <end position="337"/>
    </location>
</feature>
<feature type="transmembrane region" description="Helical" evidence="6">
    <location>
        <begin position="708"/>
        <end position="729"/>
    </location>
</feature>
<sequence>MIEKIAHFIVNRRLLIAILMFIATSFFLYNALQIPIKTFFPDLLPQNHPFVKLIKKHPKFGGTNSVIVGLEVKNGDIFTQKTLQKIIDFSNDLYFLPSVDRTKVMSLGVNKVRNAKITSWGISSPSILFPEAPKTKEGIDQLKADVYSNPTYYGNLVSLDAKVALLKMGFFEDKLQPRLIYKELQKLKTRFEDENTKIHIVGDPYLYGVIFSYLPQTGMFFVITIVAMLLIAFLYTRSLRLILIPMTSACICAIWGLGFIQLLHFNLDPLILVIPLLISATALSHSIQFNRRVNEEYASTGNLRESCIITIKGLFFPGLGGILTDSMGIFLISMIPIPLMNKLGLFMFLWCLSMIPVVLVLNPVINLYLPRMKNAKKWREQRRNGFMESFLLKKIGEINCRPGASWGIVCVFLVFAVIAFYLNMNIKVGNVNEGTPILKDSSQYNQDVKFMAERLPGSMNPMLVVVEGKQEGAIKQPELLKLVDQFQACMAKIPEVTCTLSIVNLVKGINMAFWENNPKYFMLPDSARGVYANLHLLTSGGAEPGDYDTYYDFDFKNLNITLYVENHKPEVINKLLATAREFISTHKTDLAEFKLAGGRVGVIAAFNDSIMVHETTTLGVALLLTGIVTGIIFRSFLAGLLLVIPLSLASWFTFAYMAIQDIAINLQTLPVSIIAIGIGVDYGIYLLSRIREEYAIKGNLDDALKEAIGTAGNAIVLTGIVIIAGVVFWNFSDIKFQAEMGLLLSIVTIFHLLGSLLLLPAMVKIIKPQFLFKKETIAARNSGQEAVSSPLFE</sequence>
<evidence type="ECO:0000259" key="7">
    <source>
        <dbReference type="PROSITE" id="PS50156"/>
    </source>
</evidence>
<comment type="subcellular location">
    <subcellularLocation>
        <location evidence="1">Cell membrane</location>
        <topology evidence="1">Multi-pass membrane protein</topology>
    </subcellularLocation>
</comment>
<feature type="domain" description="SSD" evidence="7">
    <location>
        <begin position="637"/>
        <end position="765"/>
    </location>
</feature>
<dbReference type="GO" id="GO:0005886">
    <property type="term" value="C:plasma membrane"/>
    <property type="evidence" value="ECO:0007669"/>
    <property type="project" value="UniProtKB-SubCell"/>
</dbReference>
<evidence type="ECO:0000256" key="6">
    <source>
        <dbReference type="SAM" id="Phobius"/>
    </source>
</evidence>
<feature type="transmembrane region" description="Helical" evidence="6">
    <location>
        <begin position="213"/>
        <end position="235"/>
    </location>
</feature>
<keyword evidence="3 6" id="KW-0812">Transmembrane</keyword>
<feature type="transmembrane region" description="Helical" evidence="6">
    <location>
        <begin position="269"/>
        <end position="287"/>
    </location>
</feature>
<keyword evidence="9" id="KW-1185">Reference proteome</keyword>
<accession>A0A1H2J4B8</accession>
<name>A0A1H2J4B8_9BACT</name>
<protein>
    <recommendedName>
        <fullName evidence="7">SSD domain-containing protein</fullName>
    </recommendedName>
</protein>
<dbReference type="InterPro" id="IPR050545">
    <property type="entry name" value="Mycobact_MmpL"/>
</dbReference>
<feature type="transmembrane region" description="Helical" evidence="6">
    <location>
        <begin position="12"/>
        <end position="32"/>
    </location>
</feature>
<evidence type="ECO:0000256" key="5">
    <source>
        <dbReference type="ARBA" id="ARBA00023136"/>
    </source>
</evidence>
<feature type="transmembrane region" description="Helical" evidence="6">
    <location>
        <begin position="616"/>
        <end position="633"/>
    </location>
</feature>
<feature type="transmembrane region" description="Helical" evidence="6">
    <location>
        <begin position="242"/>
        <end position="263"/>
    </location>
</feature>
<organism evidence="8 9">
    <name type="scientific">Desulfobacula phenolica</name>
    <dbReference type="NCBI Taxonomy" id="90732"/>
    <lineage>
        <taxon>Bacteria</taxon>
        <taxon>Pseudomonadati</taxon>
        <taxon>Thermodesulfobacteriota</taxon>
        <taxon>Desulfobacteria</taxon>
        <taxon>Desulfobacterales</taxon>
        <taxon>Desulfobacteraceae</taxon>
        <taxon>Desulfobacula</taxon>
    </lineage>
</organism>
<evidence type="ECO:0000313" key="9">
    <source>
        <dbReference type="Proteomes" id="UP000199608"/>
    </source>
</evidence>
<dbReference type="Gene3D" id="1.20.1640.10">
    <property type="entry name" value="Multidrug efflux transporter AcrB transmembrane domain"/>
    <property type="match status" value="2"/>
</dbReference>
<reference evidence="9" key="1">
    <citation type="submission" date="2016-10" db="EMBL/GenBank/DDBJ databases">
        <authorList>
            <person name="Varghese N."/>
            <person name="Submissions S."/>
        </authorList>
    </citation>
    <scope>NUCLEOTIDE SEQUENCE [LARGE SCALE GENOMIC DNA]</scope>
    <source>
        <strain evidence="9">DSM 3384</strain>
    </source>
</reference>
<dbReference type="Proteomes" id="UP000199608">
    <property type="component" value="Unassembled WGS sequence"/>
</dbReference>
<feature type="transmembrane region" description="Helical" evidence="6">
    <location>
        <begin position="741"/>
        <end position="763"/>
    </location>
</feature>
<dbReference type="SUPFAM" id="SSF82866">
    <property type="entry name" value="Multidrug efflux transporter AcrB transmembrane domain"/>
    <property type="match status" value="2"/>
</dbReference>
<dbReference type="AlphaFoldDB" id="A0A1H2J4B8"/>
<dbReference type="EMBL" id="FNLL01000010">
    <property type="protein sequence ID" value="SDU51277.1"/>
    <property type="molecule type" value="Genomic_DNA"/>
</dbReference>
<evidence type="ECO:0000256" key="2">
    <source>
        <dbReference type="ARBA" id="ARBA00022475"/>
    </source>
</evidence>
<gene>
    <name evidence="8" type="ORF">SAMN04487931_110168</name>
</gene>
<evidence type="ECO:0000256" key="1">
    <source>
        <dbReference type="ARBA" id="ARBA00004651"/>
    </source>
</evidence>
<dbReference type="Pfam" id="PF03176">
    <property type="entry name" value="MMPL"/>
    <property type="match status" value="1"/>
</dbReference>
<evidence type="ECO:0000256" key="3">
    <source>
        <dbReference type="ARBA" id="ARBA00022692"/>
    </source>
</evidence>
<dbReference type="PANTHER" id="PTHR33406:SF10">
    <property type="entry name" value="SSD DOMAIN-CONTAINING PROTEIN"/>
    <property type="match status" value="1"/>
</dbReference>
<dbReference type="PANTHER" id="PTHR33406">
    <property type="entry name" value="MEMBRANE PROTEIN MJ1562-RELATED"/>
    <property type="match status" value="1"/>
</dbReference>
<dbReference type="InterPro" id="IPR004869">
    <property type="entry name" value="MMPL_dom"/>
</dbReference>
<dbReference type="InterPro" id="IPR000731">
    <property type="entry name" value="SSD"/>
</dbReference>